<dbReference type="InterPro" id="IPR035513">
    <property type="entry name" value="Invertase/methylesterase_inhib"/>
</dbReference>
<keyword evidence="2" id="KW-1015">Disulfide bond</keyword>
<gene>
    <name evidence="5" type="ORF">Sjap_004770</name>
</gene>
<dbReference type="NCBIfam" id="TIGR01614">
    <property type="entry name" value="PME_inhib"/>
    <property type="match status" value="1"/>
</dbReference>
<dbReference type="CDD" id="cd15797">
    <property type="entry name" value="PMEI"/>
    <property type="match status" value="1"/>
</dbReference>
<dbReference type="FunFam" id="1.20.140.40:FF:000002">
    <property type="entry name" value="Putative invertase inhibitor"/>
    <property type="match status" value="1"/>
</dbReference>
<reference evidence="5 6" key="1">
    <citation type="submission" date="2024-01" db="EMBL/GenBank/DDBJ databases">
        <title>Genome assemblies of Stephania.</title>
        <authorList>
            <person name="Yang L."/>
        </authorList>
    </citation>
    <scope>NUCLEOTIDE SEQUENCE [LARGE SCALE GENOMIC DNA]</scope>
    <source>
        <strain evidence="5">QJT</strain>
        <tissue evidence="5">Leaf</tissue>
    </source>
</reference>
<sequence>MEAAAVAARRTVRQVRVAAILEHNKAFTNFAFDTGNKSLAFSPAFRNQTFDNYLSFWFSISDIVAETCKEMNYVDYKLCLATLNSDPKSHSADLHRLEVISIRVIQTNASRLSMHVATLLRDVGRRGGRTRSALHACLELYEGTAVGMQKAKKYMKAKNYSEVHSELSSAVQVPDACEQMFKKMKVNSVLTKQNEIFTELTLIGIALYDMLIDK</sequence>
<dbReference type="EMBL" id="JBBNAE010000002">
    <property type="protein sequence ID" value="KAK9144867.1"/>
    <property type="molecule type" value="Genomic_DNA"/>
</dbReference>
<keyword evidence="1" id="KW-0732">Signal</keyword>
<evidence type="ECO:0000256" key="2">
    <source>
        <dbReference type="ARBA" id="ARBA00023157"/>
    </source>
</evidence>
<dbReference type="GO" id="GO:0005576">
    <property type="term" value="C:extracellular region"/>
    <property type="evidence" value="ECO:0007669"/>
    <property type="project" value="UniProtKB-ARBA"/>
</dbReference>
<evidence type="ECO:0000313" key="5">
    <source>
        <dbReference type="EMBL" id="KAK9144867.1"/>
    </source>
</evidence>
<organism evidence="5 6">
    <name type="scientific">Stephania japonica</name>
    <dbReference type="NCBI Taxonomy" id="461633"/>
    <lineage>
        <taxon>Eukaryota</taxon>
        <taxon>Viridiplantae</taxon>
        <taxon>Streptophyta</taxon>
        <taxon>Embryophyta</taxon>
        <taxon>Tracheophyta</taxon>
        <taxon>Spermatophyta</taxon>
        <taxon>Magnoliopsida</taxon>
        <taxon>Ranunculales</taxon>
        <taxon>Menispermaceae</taxon>
        <taxon>Menispermoideae</taxon>
        <taxon>Cissampelideae</taxon>
        <taxon>Stephania</taxon>
    </lineage>
</organism>
<dbReference type="PANTHER" id="PTHR35357">
    <property type="entry name" value="OS02G0537100 PROTEIN"/>
    <property type="match status" value="1"/>
</dbReference>
<feature type="domain" description="Pectinesterase inhibitor" evidence="4">
    <location>
        <begin position="59"/>
        <end position="207"/>
    </location>
</feature>
<dbReference type="SMART" id="SM00856">
    <property type="entry name" value="PMEI"/>
    <property type="match status" value="1"/>
</dbReference>
<dbReference type="Gene3D" id="1.20.140.40">
    <property type="entry name" value="Invertase/pectin methylesterase inhibitor family protein"/>
    <property type="match status" value="1"/>
</dbReference>
<dbReference type="Proteomes" id="UP001417504">
    <property type="component" value="Unassembled WGS sequence"/>
</dbReference>
<dbReference type="InterPro" id="IPR006501">
    <property type="entry name" value="Pectinesterase_inhib_dom"/>
</dbReference>
<evidence type="ECO:0000259" key="4">
    <source>
        <dbReference type="SMART" id="SM00856"/>
    </source>
</evidence>
<protein>
    <recommendedName>
        <fullName evidence="4">Pectinesterase inhibitor domain-containing protein</fullName>
    </recommendedName>
</protein>
<dbReference type="AlphaFoldDB" id="A0AAP0K2X6"/>
<evidence type="ECO:0000313" key="6">
    <source>
        <dbReference type="Proteomes" id="UP001417504"/>
    </source>
</evidence>
<name>A0AAP0K2X6_9MAGN</name>
<comment type="similarity">
    <text evidence="3">Belongs to the PMEI family.</text>
</comment>
<accession>A0AAP0K2X6</accession>
<evidence type="ECO:0000256" key="3">
    <source>
        <dbReference type="ARBA" id="ARBA00038471"/>
    </source>
</evidence>
<dbReference type="InterPro" id="IPR034086">
    <property type="entry name" value="PMEI_plant"/>
</dbReference>
<dbReference type="PANTHER" id="PTHR35357:SF8">
    <property type="entry name" value="OS01G0111000 PROTEIN"/>
    <property type="match status" value="1"/>
</dbReference>
<keyword evidence="6" id="KW-1185">Reference proteome</keyword>
<dbReference type="SUPFAM" id="SSF101148">
    <property type="entry name" value="Plant invertase/pectin methylesterase inhibitor"/>
    <property type="match status" value="1"/>
</dbReference>
<dbReference type="Pfam" id="PF04043">
    <property type="entry name" value="PMEI"/>
    <property type="match status" value="1"/>
</dbReference>
<comment type="caution">
    <text evidence="5">The sequence shown here is derived from an EMBL/GenBank/DDBJ whole genome shotgun (WGS) entry which is preliminary data.</text>
</comment>
<evidence type="ECO:0000256" key="1">
    <source>
        <dbReference type="ARBA" id="ARBA00022729"/>
    </source>
</evidence>
<proteinExistence type="inferred from homology"/>
<dbReference type="GO" id="GO:0046910">
    <property type="term" value="F:pectinesterase inhibitor activity"/>
    <property type="evidence" value="ECO:0007669"/>
    <property type="project" value="InterPro"/>
</dbReference>